<comment type="caution">
    <text evidence="1">The sequence shown here is derived from an EMBL/GenBank/DDBJ whole genome shotgun (WGS) entry which is preliminary data.</text>
</comment>
<organism evidence="1 2">
    <name type="scientific">Trifolium pratense</name>
    <name type="common">Red clover</name>
    <dbReference type="NCBI Taxonomy" id="57577"/>
    <lineage>
        <taxon>Eukaryota</taxon>
        <taxon>Viridiplantae</taxon>
        <taxon>Streptophyta</taxon>
        <taxon>Embryophyta</taxon>
        <taxon>Tracheophyta</taxon>
        <taxon>Spermatophyta</taxon>
        <taxon>Magnoliopsida</taxon>
        <taxon>eudicotyledons</taxon>
        <taxon>Gunneridae</taxon>
        <taxon>Pentapetalae</taxon>
        <taxon>rosids</taxon>
        <taxon>fabids</taxon>
        <taxon>Fabales</taxon>
        <taxon>Fabaceae</taxon>
        <taxon>Papilionoideae</taxon>
        <taxon>50 kb inversion clade</taxon>
        <taxon>NPAAA clade</taxon>
        <taxon>Hologalegina</taxon>
        <taxon>IRL clade</taxon>
        <taxon>Trifolieae</taxon>
        <taxon>Trifolium</taxon>
    </lineage>
</organism>
<reference evidence="1" key="1">
    <citation type="submission" date="2023-10" db="EMBL/GenBank/DDBJ databases">
        <authorList>
            <person name="Rodriguez Cubillos JULIANA M."/>
            <person name="De Vega J."/>
        </authorList>
    </citation>
    <scope>NUCLEOTIDE SEQUENCE</scope>
</reference>
<dbReference type="Proteomes" id="UP001177021">
    <property type="component" value="Unassembled WGS sequence"/>
</dbReference>
<name>A0ACB0M817_TRIPR</name>
<accession>A0ACB0M817</accession>
<dbReference type="EMBL" id="CASHSV030000823">
    <property type="protein sequence ID" value="CAJ2676977.1"/>
    <property type="molecule type" value="Genomic_DNA"/>
</dbReference>
<evidence type="ECO:0000313" key="2">
    <source>
        <dbReference type="Proteomes" id="UP001177021"/>
    </source>
</evidence>
<gene>
    <name evidence="1" type="ORF">MILVUS5_LOCUS39581</name>
</gene>
<keyword evidence="2" id="KW-1185">Reference proteome</keyword>
<evidence type="ECO:0000313" key="1">
    <source>
        <dbReference type="EMBL" id="CAJ2676977.1"/>
    </source>
</evidence>
<sequence length="179" mass="20255">MWQVATTVIPLLLLFETLTSNQHSTITICVCLFSSTHYMFNFGDEFVLESFRVSWLICIQLLVFLLLLALVFCFTIIVSDHTVHDSSSTLHSTHVVTNPLQLTRGVENLSIKGEIATSTEIVRVREEISEGEASSLYFLHPCYYFKLAKVAFLKCFGLDSISESENPSTQKHRGKKKES</sequence>
<protein>
    <submittedName>
        <fullName evidence="1">Uncharacterized protein</fullName>
    </submittedName>
</protein>
<proteinExistence type="predicted"/>